<gene>
    <name evidence="10" type="primary">purM</name>
    <name evidence="10" type="ORF">LFW2832_00592</name>
</gene>
<sequence length="328" mass="35394">MKYQIDVSHVKKIQKSIWDKIKSSFSFRKGYGEPVPVFGHYGGIFKCGDQQLVIHTDGVGTKLIVAQEVGIYNTVGIDAVAMSVNDILCVGAEALVGVDYIALAKEDDELVNELMDGLVKGAEESSCAIIGGETAIVPDIIKDGKRPFDLTFTVVGRVKKLILGSEIVKGDVIVGLESSGIHSNGYTLARKALDISKWGKEMLVPTRIYASTVSEVIDACDVHGIAHITGGGFSKLTRLNQNVGFKLTDMPKPKPIFEALHEKVGDVKAMHQTFNMGVGMAIILPEDRAGTVMNIAKKHGVEASIIGNITDKKGVWLMDGKKELDLTL</sequence>
<dbReference type="InterPro" id="IPR004733">
    <property type="entry name" value="PurM_cligase"/>
</dbReference>
<dbReference type="GO" id="GO:0004641">
    <property type="term" value="F:phosphoribosylformylglycinamidine cyclo-ligase activity"/>
    <property type="evidence" value="ECO:0007669"/>
    <property type="project" value="UniProtKB-EC"/>
</dbReference>
<dbReference type="SUPFAM" id="SSF55326">
    <property type="entry name" value="PurM N-terminal domain-like"/>
    <property type="match status" value="1"/>
</dbReference>
<evidence type="ECO:0000256" key="5">
    <source>
        <dbReference type="ARBA" id="ARBA00022741"/>
    </source>
</evidence>
<protein>
    <recommendedName>
        <fullName evidence="2">phosphoribosylformylglycinamidine cyclo-ligase</fullName>
        <ecNumber evidence="2">6.3.3.1</ecNumber>
    </recommendedName>
</protein>
<evidence type="ECO:0000256" key="4">
    <source>
        <dbReference type="ARBA" id="ARBA00022598"/>
    </source>
</evidence>
<dbReference type="PANTHER" id="PTHR10520:SF12">
    <property type="entry name" value="TRIFUNCTIONAL PURINE BIOSYNTHETIC PROTEIN ADENOSINE-3"/>
    <property type="match status" value="1"/>
</dbReference>
<reference evidence="10 11" key="1">
    <citation type="submission" date="2019-08" db="EMBL/GenBank/DDBJ databases">
        <authorList>
            <person name="Vazquez-Campos X."/>
        </authorList>
    </citation>
    <scope>NUCLEOTIDE SEQUENCE [LARGE SCALE GENOMIC DNA]</scope>
    <source>
        <strain evidence="10">LFW-283_2</strain>
    </source>
</reference>
<feature type="domain" description="PurM-like C-terminal" evidence="9">
    <location>
        <begin position="169"/>
        <end position="314"/>
    </location>
</feature>
<dbReference type="UniPathway" id="UPA00074">
    <property type="reaction ID" value="UER00129"/>
</dbReference>
<organism evidence="10 11">
    <name type="scientific">Candidatus Bilamarchaeum dharawalense</name>
    <dbReference type="NCBI Taxonomy" id="2885759"/>
    <lineage>
        <taxon>Archaea</taxon>
        <taxon>Candidatus Micrarchaeota</taxon>
        <taxon>Candidatus Micrarchaeia</taxon>
        <taxon>Candidatus Anstonellales</taxon>
        <taxon>Candidatus Bilamarchaeaceae</taxon>
        <taxon>Candidatus Bilamarchaeum</taxon>
    </lineage>
</organism>
<keyword evidence="3" id="KW-0963">Cytoplasm</keyword>
<feature type="domain" description="PurM-like N-terminal" evidence="8">
    <location>
        <begin position="44"/>
        <end position="158"/>
    </location>
</feature>
<dbReference type="CDD" id="cd02196">
    <property type="entry name" value="PurM"/>
    <property type="match status" value="1"/>
</dbReference>
<dbReference type="GO" id="GO:0006189">
    <property type="term" value="P:'de novo' IMP biosynthetic process"/>
    <property type="evidence" value="ECO:0007669"/>
    <property type="project" value="UniProtKB-UniPathway"/>
</dbReference>
<evidence type="ECO:0000259" key="8">
    <source>
        <dbReference type="Pfam" id="PF00586"/>
    </source>
</evidence>
<evidence type="ECO:0000256" key="7">
    <source>
        <dbReference type="ARBA" id="ARBA00022840"/>
    </source>
</evidence>
<dbReference type="GO" id="GO:0046084">
    <property type="term" value="P:adenine biosynthetic process"/>
    <property type="evidence" value="ECO:0007669"/>
    <property type="project" value="TreeGrafter"/>
</dbReference>
<evidence type="ECO:0000259" key="9">
    <source>
        <dbReference type="Pfam" id="PF02769"/>
    </source>
</evidence>
<dbReference type="Pfam" id="PF02769">
    <property type="entry name" value="AIRS_C"/>
    <property type="match status" value="1"/>
</dbReference>
<dbReference type="Pfam" id="PF00586">
    <property type="entry name" value="AIRS"/>
    <property type="match status" value="1"/>
</dbReference>
<dbReference type="InterPro" id="IPR036676">
    <property type="entry name" value="PurM-like_C_sf"/>
</dbReference>
<dbReference type="GO" id="GO:0005524">
    <property type="term" value="F:ATP binding"/>
    <property type="evidence" value="ECO:0007669"/>
    <property type="project" value="UniProtKB-KW"/>
</dbReference>
<accession>A0A5E4LP60</accession>
<dbReference type="InterPro" id="IPR016188">
    <property type="entry name" value="PurM-like_N"/>
</dbReference>
<keyword evidence="5" id="KW-0547">Nucleotide-binding</keyword>
<evidence type="ECO:0000313" key="11">
    <source>
        <dbReference type="Proteomes" id="UP000789941"/>
    </source>
</evidence>
<dbReference type="Gene3D" id="3.90.650.10">
    <property type="entry name" value="PurM-like C-terminal domain"/>
    <property type="match status" value="1"/>
</dbReference>
<dbReference type="EC" id="6.3.3.1" evidence="2"/>
<keyword evidence="7" id="KW-0067">ATP-binding</keyword>
<dbReference type="AlphaFoldDB" id="A0A5E4LP60"/>
<evidence type="ECO:0000313" key="10">
    <source>
        <dbReference type="EMBL" id="VVC03880.1"/>
    </source>
</evidence>
<comment type="pathway">
    <text evidence="1">Purine metabolism; IMP biosynthesis via de novo pathway; 5-amino-1-(5-phospho-D-ribosyl)imidazole from N(2)-formyl-N(1)-(5-phospho-D-ribosyl)glycinamide: step 2/2.</text>
</comment>
<proteinExistence type="predicted"/>
<keyword evidence="4 10" id="KW-0436">Ligase</keyword>
<evidence type="ECO:0000256" key="1">
    <source>
        <dbReference type="ARBA" id="ARBA00004686"/>
    </source>
</evidence>
<evidence type="ECO:0000256" key="2">
    <source>
        <dbReference type="ARBA" id="ARBA00013047"/>
    </source>
</evidence>
<evidence type="ECO:0000256" key="3">
    <source>
        <dbReference type="ARBA" id="ARBA00022490"/>
    </source>
</evidence>
<dbReference type="InterPro" id="IPR010918">
    <property type="entry name" value="PurM-like_C_dom"/>
</dbReference>
<comment type="caution">
    <text evidence="10">The sequence shown here is derived from an EMBL/GenBank/DDBJ whole genome shotgun (WGS) entry which is preliminary data.</text>
</comment>
<dbReference type="Proteomes" id="UP000789941">
    <property type="component" value="Unassembled WGS sequence"/>
</dbReference>
<dbReference type="GO" id="GO:0004637">
    <property type="term" value="F:phosphoribosylamine-glycine ligase activity"/>
    <property type="evidence" value="ECO:0007669"/>
    <property type="project" value="TreeGrafter"/>
</dbReference>
<name>A0A5E4LP60_9ARCH</name>
<dbReference type="PANTHER" id="PTHR10520">
    <property type="entry name" value="TRIFUNCTIONAL PURINE BIOSYNTHETIC PROTEIN ADENOSINE-3-RELATED"/>
    <property type="match status" value="1"/>
</dbReference>
<evidence type="ECO:0000256" key="6">
    <source>
        <dbReference type="ARBA" id="ARBA00022755"/>
    </source>
</evidence>
<dbReference type="GO" id="GO:0005829">
    <property type="term" value="C:cytosol"/>
    <property type="evidence" value="ECO:0007669"/>
    <property type="project" value="TreeGrafter"/>
</dbReference>
<keyword evidence="6" id="KW-0658">Purine biosynthesis</keyword>
<dbReference type="SUPFAM" id="SSF56042">
    <property type="entry name" value="PurM C-terminal domain-like"/>
    <property type="match status" value="1"/>
</dbReference>
<dbReference type="EMBL" id="CABMJJ010000009">
    <property type="protein sequence ID" value="VVC03880.1"/>
    <property type="molecule type" value="Genomic_DNA"/>
</dbReference>
<dbReference type="InterPro" id="IPR036921">
    <property type="entry name" value="PurM-like_N_sf"/>
</dbReference>
<dbReference type="FunFam" id="3.30.1330.10:FF:000020">
    <property type="entry name" value="Phosphoribosylformylglycinamidine cyclo-ligase"/>
    <property type="match status" value="1"/>
</dbReference>
<dbReference type="NCBIfam" id="TIGR00878">
    <property type="entry name" value="purM"/>
    <property type="match status" value="1"/>
</dbReference>
<dbReference type="Gene3D" id="3.30.1330.10">
    <property type="entry name" value="PurM-like, N-terminal domain"/>
    <property type="match status" value="1"/>
</dbReference>